<organism evidence="11 12">
    <name type="scientific">Rubrobacter xylanophilus</name>
    <dbReference type="NCBI Taxonomy" id="49319"/>
    <lineage>
        <taxon>Bacteria</taxon>
        <taxon>Bacillati</taxon>
        <taxon>Actinomycetota</taxon>
        <taxon>Rubrobacteria</taxon>
        <taxon>Rubrobacterales</taxon>
        <taxon>Rubrobacteraceae</taxon>
        <taxon>Rubrobacter</taxon>
    </lineage>
</organism>
<comment type="subcellular location">
    <subcellularLocation>
        <location evidence="1">Cell membrane</location>
        <topology evidence="1">Peripheral membrane protein</topology>
    </subcellularLocation>
</comment>
<dbReference type="AlphaFoldDB" id="A0A510HLP6"/>
<dbReference type="PROSITE" id="PS50893">
    <property type="entry name" value="ABC_TRANSPORTER_2"/>
    <property type="match status" value="1"/>
</dbReference>
<dbReference type="SUPFAM" id="SSF52540">
    <property type="entry name" value="P-loop containing nucleoside triphosphate hydrolases"/>
    <property type="match status" value="1"/>
</dbReference>
<dbReference type="EMBL" id="AP019791">
    <property type="protein sequence ID" value="BBL80956.1"/>
    <property type="molecule type" value="Genomic_DNA"/>
</dbReference>
<dbReference type="InterPro" id="IPR051535">
    <property type="entry name" value="Siderophore_ABC-ATPase"/>
</dbReference>
<protein>
    <submittedName>
        <fullName evidence="11">Iron-enterobactin transporter ATP-binding protein</fullName>
    </submittedName>
</protein>
<dbReference type="SMART" id="SM00382">
    <property type="entry name" value="AAA"/>
    <property type="match status" value="1"/>
</dbReference>
<sequence length="284" mass="30921">MRDLCRVSGRVEAPPEPAKLRAEGLTLGYDDAAVIRGLAVEVPPGRITSVVGPNGCGKSTLLRALARLMRPRGGSVYLDGREIFSLPTREVARRLGILPQSPEAPEGLTVRELAAQGRYPHQSWLSQWSASDERAVEEALRKTGMLDLADRPLDTLSGGQRQRAWISMALAQETETLLLDEPTTFLDMAHQLEVLQLLGRLNAEEGRTVVMVLHDLNNAARYSHHVIALHDGGVYAAGTPEDVVTPELLRDVFGVEADVVTDPRTGLPLCVPYGLRRRADGEGS</sequence>
<evidence type="ECO:0000313" key="11">
    <source>
        <dbReference type="EMBL" id="BBL80956.1"/>
    </source>
</evidence>
<evidence type="ECO:0000259" key="10">
    <source>
        <dbReference type="PROSITE" id="PS50893"/>
    </source>
</evidence>
<keyword evidence="5" id="KW-0547">Nucleotide-binding</keyword>
<dbReference type="GO" id="GO:0005524">
    <property type="term" value="F:ATP binding"/>
    <property type="evidence" value="ECO:0007669"/>
    <property type="project" value="UniProtKB-KW"/>
</dbReference>
<evidence type="ECO:0000256" key="8">
    <source>
        <dbReference type="ARBA" id="ARBA00023065"/>
    </source>
</evidence>
<keyword evidence="2" id="KW-0813">Transport</keyword>
<evidence type="ECO:0000256" key="5">
    <source>
        <dbReference type="ARBA" id="ARBA00022741"/>
    </source>
</evidence>
<evidence type="ECO:0000256" key="4">
    <source>
        <dbReference type="ARBA" id="ARBA00022496"/>
    </source>
</evidence>
<gene>
    <name evidence="11" type="ORF">RxyAA322_28100</name>
</gene>
<dbReference type="GO" id="GO:0016887">
    <property type="term" value="F:ATP hydrolysis activity"/>
    <property type="evidence" value="ECO:0007669"/>
    <property type="project" value="InterPro"/>
</dbReference>
<dbReference type="Gene3D" id="3.40.50.300">
    <property type="entry name" value="P-loop containing nucleotide triphosphate hydrolases"/>
    <property type="match status" value="1"/>
</dbReference>
<dbReference type="FunFam" id="3.40.50.300:FF:000134">
    <property type="entry name" value="Iron-enterobactin ABC transporter ATP-binding protein"/>
    <property type="match status" value="1"/>
</dbReference>
<dbReference type="GO" id="GO:0005886">
    <property type="term" value="C:plasma membrane"/>
    <property type="evidence" value="ECO:0007669"/>
    <property type="project" value="UniProtKB-SubCell"/>
</dbReference>
<keyword evidence="9" id="KW-0472">Membrane</keyword>
<dbReference type="PROSITE" id="PS00211">
    <property type="entry name" value="ABC_TRANSPORTER_1"/>
    <property type="match status" value="1"/>
</dbReference>
<dbReference type="InterPro" id="IPR003439">
    <property type="entry name" value="ABC_transporter-like_ATP-bd"/>
</dbReference>
<accession>A0A510HLP6</accession>
<dbReference type="Proteomes" id="UP000318065">
    <property type="component" value="Chromosome"/>
</dbReference>
<dbReference type="CDD" id="cd03214">
    <property type="entry name" value="ABC_Iron-Siderophores_B12_Hemin"/>
    <property type="match status" value="1"/>
</dbReference>
<dbReference type="OrthoDB" id="3291337at2"/>
<name>A0A510HLP6_9ACTN</name>
<dbReference type="PANTHER" id="PTHR42771">
    <property type="entry name" value="IRON(3+)-HYDROXAMATE IMPORT ATP-BINDING PROTEIN FHUC"/>
    <property type="match status" value="1"/>
</dbReference>
<keyword evidence="7" id="KW-0408">Iron</keyword>
<dbReference type="Pfam" id="PF00005">
    <property type="entry name" value="ABC_tran"/>
    <property type="match status" value="1"/>
</dbReference>
<evidence type="ECO:0000313" key="12">
    <source>
        <dbReference type="Proteomes" id="UP000318065"/>
    </source>
</evidence>
<dbReference type="GO" id="GO:0006826">
    <property type="term" value="P:iron ion transport"/>
    <property type="evidence" value="ECO:0007669"/>
    <property type="project" value="UniProtKB-KW"/>
</dbReference>
<reference evidence="11" key="1">
    <citation type="journal article" date="2019" name="Microbiol. Resour. Announc.">
        <title>Complete Genome Sequence of Rubrobacter xylanophilus Strain AA3-22, Isolated from Arima Onsen in Japan.</title>
        <authorList>
            <person name="Tomariguchi N."/>
            <person name="Miyazaki K."/>
        </authorList>
    </citation>
    <scope>NUCLEOTIDE SEQUENCE [LARGE SCALE GENOMIC DNA]</scope>
    <source>
        <strain evidence="11">AA3-22</strain>
    </source>
</reference>
<keyword evidence="8" id="KW-0406">Ion transport</keyword>
<keyword evidence="3" id="KW-1003">Cell membrane</keyword>
<evidence type="ECO:0000256" key="9">
    <source>
        <dbReference type="ARBA" id="ARBA00023136"/>
    </source>
</evidence>
<proteinExistence type="predicted"/>
<dbReference type="PANTHER" id="PTHR42771:SF2">
    <property type="entry name" value="IRON(3+)-HYDROXAMATE IMPORT ATP-BINDING PROTEIN FHUC"/>
    <property type="match status" value="1"/>
</dbReference>
<keyword evidence="4" id="KW-0410">Iron transport</keyword>
<evidence type="ECO:0000256" key="3">
    <source>
        <dbReference type="ARBA" id="ARBA00022475"/>
    </source>
</evidence>
<dbReference type="InterPro" id="IPR027417">
    <property type="entry name" value="P-loop_NTPase"/>
</dbReference>
<keyword evidence="6 11" id="KW-0067">ATP-binding</keyword>
<evidence type="ECO:0000256" key="7">
    <source>
        <dbReference type="ARBA" id="ARBA00023004"/>
    </source>
</evidence>
<feature type="domain" description="ABC transporter" evidence="10">
    <location>
        <begin position="20"/>
        <end position="256"/>
    </location>
</feature>
<keyword evidence="12" id="KW-1185">Reference proteome</keyword>
<dbReference type="InterPro" id="IPR003593">
    <property type="entry name" value="AAA+_ATPase"/>
</dbReference>
<evidence type="ECO:0000256" key="2">
    <source>
        <dbReference type="ARBA" id="ARBA00022448"/>
    </source>
</evidence>
<dbReference type="InterPro" id="IPR017871">
    <property type="entry name" value="ABC_transporter-like_CS"/>
</dbReference>
<evidence type="ECO:0000256" key="1">
    <source>
        <dbReference type="ARBA" id="ARBA00004202"/>
    </source>
</evidence>
<evidence type="ECO:0000256" key="6">
    <source>
        <dbReference type="ARBA" id="ARBA00022840"/>
    </source>
</evidence>